<dbReference type="AlphaFoldDB" id="A0AA91IMI6"/>
<protein>
    <recommendedName>
        <fullName evidence="1">KilA-N domain-containing protein</fullName>
    </recommendedName>
</protein>
<name>A0AA91IMI6_9GAMM</name>
<organism evidence="2 3">
    <name type="scientific">Obesumbacterium proteus ATCC 12841</name>
    <dbReference type="NCBI Taxonomy" id="1354268"/>
    <lineage>
        <taxon>Bacteria</taxon>
        <taxon>Pseudomonadati</taxon>
        <taxon>Pseudomonadota</taxon>
        <taxon>Gammaproteobacteria</taxon>
        <taxon>Enterobacterales</taxon>
        <taxon>Hafniaceae</taxon>
        <taxon>Obesumbacterium</taxon>
    </lineage>
</organism>
<gene>
    <name evidence="2" type="ORF">M993_04757</name>
</gene>
<evidence type="ECO:0000313" key="2">
    <source>
        <dbReference type="EMBL" id="OAT56531.1"/>
    </source>
</evidence>
<keyword evidence="3" id="KW-1185">Reference proteome</keyword>
<dbReference type="SUPFAM" id="SSF54616">
    <property type="entry name" value="DNA-binding domain of Mlu1-box binding protein MBP1"/>
    <property type="match status" value="1"/>
</dbReference>
<proteinExistence type="predicted"/>
<dbReference type="Proteomes" id="UP000078431">
    <property type="component" value="Unassembled WGS sequence"/>
</dbReference>
<evidence type="ECO:0000259" key="1">
    <source>
        <dbReference type="PROSITE" id="PS51301"/>
    </source>
</evidence>
<dbReference type="SMART" id="SM01252">
    <property type="entry name" value="KilA-N"/>
    <property type="match status" value="1"/>
</dbReference>
<dbReference type="Pfam" id="PF10546">
    <property type="entry name" value="P63C"/>
    <property type="match status" value="1"/>
</dbReference>
<comment type="caution">
    <text evidence="2">The sequence shown here is derived from an EMBL/GenBank/DDBJ whole genome shotgun (WGS) entry which is preliminary data.</text>
</comment>
<dbReference type="InterPro" id="IPR018874">
    <property type="entry name" value="Phage_Mx8_p63_C"/>
</dbReference>
<evidence type="ECO:0000313" key="3">
    <source>
        <dbReference type="Proteomes" id="UP000078431"/>
    </source>
</evidence>
<dbReference type="PROSITE" id="PS51301">
    <property type="entry name" value="KILA_N"/>
    <property type="match status" value="1"/>
</dbReference>
<dbReference type="RefSeq" id="WP_061554342.1">
    <property type="nucleotide sequence ID" value="NZ_LXEX01000077.1"/>
</dbReference>
<accession>A0AA91IMI6</accession>
<feature type="domain" description="KilA-N" evidence="1">
    <location>
        <begin position="3"/>
        <end position="131"/>
    </location>
</feature>
<dbReference type="InterPro" id="IPR018004">
    <property type="entry name" value="KilA/APSES_HTH"/>
</dbReference>
<reference evidence="2 3" key="1">
    <citation type="submission" date="2016-04" db="EMBL/GenBank/DDBJ databases">
        <title>ATOL: Assembling a taxonomically balanced genome-scale reconstruction of the evolutionary history of the Enterobacteriaceae.</title>
        <authorList>
            <person name="Plunkett G.III."/>
            <person name="Neeno-Eckwall E.C."/>
            <person name="Glasner J.D."/>
            <person name="Perna N.T."/>
        </authorList>
    </citation>
    <scope>NUCLEOTIDE SEQUENCE [LARGE SCALE GENOMIC DNA]</scope>
    <source>
        <strain evidence="2 3">ATCC 12841</strain>
    </source>
</reference>
<dbReference type="EMBL" id="LXEX01000077">
    <property type="protein sequence ID" value="OAT56531.1"/>
    <property type="molecule type" value="Genomic_DNA"/>
</dbReference>
<dbReference type="Pfam" id="PF04383">
    <property type="entry name" value="KilA-N"/>
    <property type="match status" value="1"/>
</dbReference>
<sequence>MSDVIPLNYDGLRIRFNDEGWINATDVAEKFNKEPTAWLRQIDALEYMSALSKKLFGKSGFLTEINEIRELDTSSASARAKVLRLVKSSGLVSTKTGPQGGTWIHPKLAIRFARWLSVDFEIWCDEQIDLIIRGQVISYTDKQIIELLTHQEATTWEKRFKAPFYSALSKLTRLPYNGHIGGCPALFGKITADWVYGVALPDVVYDSVKGKTNGREKIHQFLKPELLAAVEYQLMSVTALASGCVDYKDFEARCTAAYGVKGQLKLIYPSSAA</sequence>
<dbReference type="InterPro" id="IPR036887">
    <property type="entry name" value="HTH_APSES_sf"/>
</dbReference>
<dbReference type="InterPro" id="IPR017880">
    <property type="entry name" value="KilA_N"/>
</dbReference>
<dbReference type="GO" id="GO:0003677">
    <property type="term" value="F:DNA binding"/>
    <property type="evidence" value="ECO:0007669"/>
    <property type="project" value="InterPro"/>
</dbReference>